<dbReference type="EMBL" id="LDPZ01000007">
    <property type="protein sequence ID" value="KTQ97552.1"/>
    <property type="molecule type" value="Genomic_DNA"/>
</dbReference>
<proteinExistence type="predicted"/>
<gene>
    <name evidence="1" type="ORF">NS226_04190</name>
</gene>
<comment type="caution">
    <text evidence="1">The sequence shown here is derived from an EMBL/GenBank/DDBJ whole genome shotgun (WGS) entry which is preliminary data.</text>
</comment>
<evidence type="ECO:0000313" key="2">
    <source>
        <dbReference type="Proteomes" id="UP000078272"/>
    </source>
</evidence>
<reference evidence="1 2" key="1">
    <citation type="journal article" date="2016" name="Front. Microbiol.">
        <title>Genomic Resource of Rice Seed Associated Bacteria.</title>
        <authorList>
            <person name="Midha S."/>
            <person name="Bansal K."/>
            <person name="Sharma S."/>
            <person name="Kumar N."/>
            <person name="Patil P.P."/>
            <person name="Chaudhry V."/>
            <person name="Patil P.B."/>
        </authorList>
    </citation>
    <scope>NUCLEOTIDE SEQUENCE [LARGE SCALE GENOMIC DNA]</scope>
    <source>
        <strain evidence="1 2">NS226</strain>
    </source>
</reference>
<accession>A0A175RCU7</accession>
<organism evidence="1 2">
    <name type="scientific">Aureimonas ureilytica</name>
    <dbReference type="NCBI Taxonomy" id="401562"/>
    <lineage>
        <taxon>Bacteria</taxon>
        <taxon>Pseudomonadati</taxon>
        <taxon>Pseudomonadota</taxon>
        <taxon>Alphaproteobacteria</taxon>
        <taxon>Hyphomicrobiales</taxon>
        <taxon>Aurantimonadaceae</taxon>
        <taxon>Aureimonas</taxon>
    </lineage>
</organism>
<evidence type="ECO:0008006" key="3">
    <source>
        <dbReference type="Google" id="ProtNLM"/>
    </source>
</evidence>
<dbReference type="PATRIC" id="fig|401562.3.peg.4700"/>
<dbReference type="OrthoDB" id="7376495at2"/>
<sequence>MPKDVCDEEKLRVMVSLRLTQAEHAGLTALAHEHQTSQSQMLRRLIRTASGLPDVPDAQAIQTLKASGEELRRIGVNLNQAVRALHEGRAHFQKELSEGLLLVSRIVSGMQQTLEQSARLAQQSARQRLAREG</sequence>
<protein>
    <recommendedName>
        <fullName evidence="3">Bacterial mobilisation domain-containing protein</fullName>
    </recommendedName>
</protein>
<dbReference type="AlphaFoldDB" id="A0A175RCU7"/>
<dbReference type="RefSeq" id="WP_058633929.1">
    <property type="nucleotide sequence ID" value="NZ_LDPZ01000007.1"/>
</dbReference>
<evidence type="ECO:0000313" key="1">
    <source>
        <dbReference type="EMBL" id="KTQ97552.1"/>
    </source>
</evidence>
<dbReference type="Proteomes" id="UP000078272">
    <property type="component" value="Unassembled WGS sequence"/>
</dbReference>
<name>A0A175RCU7_9HYPH</name>